<name>A0AAV7EBE0_ARIFI</name>
<accession>A0AAV7EBE0</accession>
<evidence type="ECO:0000313" key="2">
    <source>
        <dbReference type="Proteomes" id="UP000825729"/>
    </source>
</evidence>
<keyword evidence="2" id="KW-1185">Reference proteome</keyword>
<evidence type="ECO:0000313" key="1">
    <source>
        <dbReference type="EMBL" id="KAG9445716.1"/>
    </source>
</evidence>
<comment type="caution">
    <text evidence="1">The sequence shown here is derived from an EMBL/GenBank/DDBJ whole genome shotgun (WGS) entry which is preliminary data.</text>
</comment>
<reference evidence="1 2" key="1">
    <citation type="submission" date="2021-07" db="EMBL/GenBank/DDBJ databases">
        <title>The Aristolochia fimbriata genome: insights into angiosperm evolution, floral development and chemical biosynthesis.</title>
        <authorList>
            <person name="Jiao Y."/>
        </authorList>
    </citation>
    <scope>NUCLEOTIDE SEQUENCE [LARGE SCALE GENOMIC DNA]</scope>
    <source>
        <strain evidence="1">IBCAS-2021</strain>
        <tissue evidence="1">Leaf</tissue>
    </source>
</reference>
<gene>
    <name evidence="1" type="ORF">H6P81_011844</name>
</gene>
<dbReference type="EMBL" id="JAINDJ010000005">
    <property type="protein sequence ID" value="KAG9445716.1"/>
    <property type="molecule type" value="Genomic_DNA"/>
</dbReference>
<protein>
    <submittedName>
        <fullName evidence="1">Uncharacterized protein</fullName>
    </submittedName>
</protein>
<dbReference type="AlphaFoldDB" id="A0AAV7EBE0"/>
<dbReference type="Proteomes" id="UP000825729">
    <property type="component" value="Unassembled WGS sequence"/>
</dbReference>
<sequence length="72" mass="8207">MLARIAAQMFLGGTVCQKWISSWSKAAFLFNRTVRMLKMPSGIVLLKWFLFSSKFLSCNPTEDFSAHFLVIS</sequence>
<proteinExistence type="predicted"/>
<organism evidence="1 2">
    <name type="scientific">Aristolochia fimbriata</name>
    <name type="common">White veined hardy Dutchman's pipe vine</name>
    <dbReference type="NCBI Taxonomy" id="158543"/>
    <lineage>
        <taxon>Eukaryota</taxon>
        <taxon>Viridiplantae</taxon>
        <taxon>Streptophyta</taxon>
        <taxon>Embryophyta</taxon>
        <taxon>Tracheophyta</taxon>
        <taxon>Spermatophyta</taxon>
        <taxon>Magnoliopsida</taxon>
        <taxon>Magnoliidae</taxon>
        <taxon>Piperales</taxon>
        <taxon>Aristolochiaceae</taxon>
        <taxon>Aristolochia</taxon>
    </lineage>
</organism>